<keyword evidence="3" id="KW-1185">Reference proteome</keyword>
<feature type="compositionally biased region" description="Basic residues" evidence="1">
    <location>
        <begin position="7"/>
        <end position="17"/>
    </location>
</feature>
<name>A0ABP8MHQ2_9BACT</name>
<evidence type="ECO:0000256" key="1">
    <source>
        <dbReference type="SAM" id="MobiDB-lite"/>
    </source>
</evidence>
<proteinExistence type="predicted"/>
<comment type="caution">
    <text evidence="2">The sequence shown here is derived from an EMBL/GenBank/DDBJ whole genome shotgun (WGS) entry which is preliminary data.</text>
</comment>
<evidence type="ECO:0000313" key="2">
    <source>
        <dbReference type="EMBL" id="GAA4449757.1"/>
    </source>
</evidence>
<feature type="region of interest" description="Disordered" evidence="1">
    <location>
        <begin position="1"/>
        <end position="25"/>
    </location>
</feature>
<evidence type="ECO:0000313" key="3">
    <source>
        <dbReference type="Proteomes" id="UP001500840"/>
    </source>
</evidence>
<organism evidence="2 3">
    <name type="scientific">Novipirellula rosea</name>
    <dbReference type="NCBI Taxonomy" id="1031540"/>
    <lineage>
        <taxon>Bacteria</taxon>
        <taxon>Pseudomonadati</taxon>
        <taxon>Planctomycetota</taxon>
        <taxon>Planctomycetia</taxon>
        <taxon>Pirellulales</taxon>
        <taxon>Pirellulaceae</taxon>
        <taxon>Novipirellula</taxon>
    </lineage>
</organism>
<sequence length="253" mass="28400">MSTKEQRRQKKLAKKRSKEIAKRKEIAREKNSLQSLAGQIKAAAGGPVDRCLISDMLMNPDSKFGSVFISRKMRDGRVAIVKFLIDGLCMGVKNVAAFVCFPADQSRIVEEMSESEPMRDASPAKARSLVEGAIAYAEQFKIEPHADYRKIEPIWGDIDKSEFTEEFVFGDQEGKPRYVNGPYDSVLFQQQIREKLQTYAGEGNYNIVTMMSEPDMVPYEGLVDGEDWSDDPELDADIDEDVVDGKVISNPNS</sequence>
<dbReference type="EMBL" id="BAABGA010000018">
    <property type="protein sequence ID" value="GAA4449757.1"/>
    <property type="molecule type" value="Genomic_DNA"/>
</dbReference>
<gene>
    <name evidence="2" type="ORF">GCM10023156_14860</name>
</gene>
<dbReference type="RefSeq" id="WP_339939465.1">
    <property type="nucleotide sequence ID" value="NZ_BAABGA010000018.1"/>
</dbReference>
<protein>
    <submittedName>
        <fullName evidence="2">Uncharacterized protein</fullName>
    </submittedName>
</protein>
<reference evidence="3" key="1">
    <citation type="journal article" date="2019" name="Int. J. Syst. Evol. Microbiol.">
        <title>The Global Catalogue of Microorganisms (GCM) 10K type strain sequencing project: providing services to taxonomists for standard genome sequencing and annotation.</title>
        <authorList>
            <consortium name="The Broad Institute Genomics Platform"/>
            <consortium name="The Broad Institute Genome Sequencing Center for Infectious Disease"/>
            <person name="Wu L."/>
            <person name="Ma J."/>
        </authorList>
    </citation>
    <scope>NUCLEOTIDE SEQUENCE [LARGE SCALE GENOMIC DNA]</scope>
    <source>
        <strain evidence="3">JCM 17759</strain>
    </source>
</reference>
<dbReference type="Proteomes" id="UP001500840">
    <property type="component" value="Unassembled WGS sequence"/>
</dbReference>
<accession>A0ABP8MHQ2</accession>